<protein>
    <submittedName>
        <fullName evidence="2">Uncharacterized protein</fullName>
    </submittedName>
</protein>
<keyword evidence="3" id="KW-1185">Reference proteome</keyword>
<keyword evidence="1" id="KW-0812">Transmembrane</keyword>
<keyword evidence="1" id="KW-0472">Membrane</keyword>
<sequence>MKPARLVTAIDLIQLPGSIGLSLQFHITNNSAVRLRQKLGIQSTYQTHPQAGLSSQRPMATLEIRSLMLVFVSVSVGQGNLAIAWMLFWASDGMISQMNCISVGVFGAILVPPRQCLPGLRRDPGRVPVGRRIKWLPESQRHWLGSQGAQRQAP</sequence>
<dbReference type="EMBL" id="JAUDZG010000005">
    <property type="protein sequence ID" value="KAK3304274.1"/>
    <property type="molecule type" value="Genomic_DNA"/>
</dbReference>
<evidence type="ECO:0000313" key="2">
    <source>
        <dbReference type="EMBL" id="KAK3304274.1"/>
    </source>
</evidence>
<feature type="transmembrane region" description="Helical" evidence="1">
    <location>
        <begin position="94"/>
        <end position="112"/>
    </location>
</feature>
<organism evidence="2 3">
    <name type="scientific">Chaetomium strumarium</name>
    <dbReference type="NCBI Taxonomy" id="1170767"/>
    <lineage>
        <taxon>Eukaryota</taxon>
        <taxon>Fungi</taxon>
        <taxon>Dikarya</taxon>
        <taxon>Ascomycota</taxon>
        <taxon>Pezizomycotina</taxon>
        <taxon>Sordariomycetes</taxon>
        <taxon>Sordariomycetidae</taxon>
        <taxon>Sordariales</taxon>
        <taxon>Chaetomiaceae</taxon>
        <taxon>Chaetomium</taxon>
    </lineage>
</organism>
<feature type="transmembrane region" description="Helical" evidence="1">
    <location>
        <begin position="67"/>
        <end position="88"/>
    </location>
</feature>
<dbReference type="AlphaFoldDB" id="A0AAJ0GQH2"/>
<dbReference type="GeneID" id="87881829"/>
<proteinExistence type="predicted"/>
<reference evidence="2" key="1">
    <citation type="journal article" date="2023" name="Mol. Phylogenet. Evol.">
        <title>Genome-scale phylogeny and comparative genomics of the fungal order Sordariales.</title>
        <authorList>
            <person name="Hensen N."/>
            <person name="Bonometti L."/>
            <person name="Westerberg I."/>
            <person name="Brannstrom I.O."/>
            <person name="Guillou S."/>
            <person name="Cros-Aarteil S."/>
            <person name="Calhoun S."/>
            <person name="Haridas S."/>
            <person name="Kuo A."/>
            <person name="Mondo S."/>
            <person name="Pangilinan J."/>
            <person name="Riley R."/>
            <person name="LaButti K."/>
            <person name="Andreopoulos B."/>
            <person name="Lipzen A."/>
            <person name="Chen C."/>
            <person name="Yan M."/>
            <person name="Daum C."/>
            <person name="Ng V."/>
            <person name="Clum A."/>
            <person name="Steindorff A."/>
            <person name="Ohm R.A."/>
            <person name="Martin F."/>
            <person name="Silar P."/>
            <person name="Natvig D.O."/>
            <person name="Lalanne C."/>
            <person name="Gautier V."/>
            <person name="Ament-Velasquez S.L."/>
            <person name="Kruys A."/>
            <person name="Hutchinson M.I."/>
            <person name="Powell A.J."/>
            <person name="Barry K."/>
            <person name="Miller A.N."/>
            <person name="Grigoriev I.V."/>
            <person name="Debuchy R."/>
            <person name="Gladieux P."/>
            <person name="Hiltunen Thoren M."/>
            <person name="Johannesson H."/>
        </authorList>
    </citation>
    <scope>NUCLEOTIDE SEQUENCE</scope>
    <source>
        <strain evidence="2">CBS 333.67</strain>
    </source>
</reference>
<reference evidence="2" key="2">
    <citation type="submission" date="2023-06" db="EMBL/GenBank/DDBJ databases">
        <authorList>
            <consortium name="Lawrence Berkeley National Laboratory"/>
            <person name="Mondo S.J."/>
            <person name="Hensen N."/>
            <person name="Bonometti L."/>
            <person name="Westerberg I."/>
            <person name="Brannstrom I.O."/>
            <person name="Guillou S."/>
            <person name="Cros-Aarteil S."/>
            <person name="Calhoun S."/>
            <person name="Haridas S."/>
            <person name="Kuo A."/>
            <person name="Pangilinan J."/>
            <person name="Riley R."/>
            <person name="Labutti K."/>
            <person name="Andreopoulos B."/>
            <person name="Lipzen A."/>
            <person name="Chen C."/>
            <person name="Yanf M."/>
            <person name="Daum C."/>
            <person name="Ng V."/>
            <person name="Clum A."/>
            <person name="Steindorff A."/>
            <person name="Ohm R."/>
            <person name="Martin F."/>
            <person name="Silar P."/>
            <person name="Natvig D."/>
            <person name="Lalanne C."/>
            <person name="Gautier V."/>
            <person name="Ament-Velasquez S.L."/>
            <person name="Kruys A."/>
            <person name="Hutchinson M.I."/>
            <person name="Powell A.J."/>
            <person name="Barry K."/>
            <person name="Miller A.N."/>
            <person name="Grigoriev I.V."/>
            <person name="Debuchy R."/>
            <person name="Gladieux P."/>
            <person name="Thoren M.H."/>
            <person name="Johannesson H."/>
        </authorList>
    </citation>
    <scope>NUCLEOTIDE SEQUENCE</scope>
    <source>
        <strain evidence="2">CBS 333.67</strain>
    </source>
</reference>
<dbReference type="RefSeq" id="XP_062720054.1">
    <property type="nucleotide sequence ID" value="XM_062863000.1"/>
</dbReference>
<name>A0AAJ0GQH2_9PEZI</name>
<gene>
    <name evidence="2" type="ORF">B0T15DRAFT_234782</name>
</gene>
<comment type="caution">
    <text evidence="2">The sequence shown here is derived from an EMBL/GenBank/DDBJ whole genome shotgun (WGS) entry which is preliminary data.</text>
</comment>
<accession>A0AAJ0GQH2</accession>
<evidence type="ECO:0000313" key="3">
    <source>
        <dbReference type="Proteomes" id="UP001273166"/>
    </source>
</evidence>
<evidence type="ECO:0000256" key="1">
    <source>
        <dbReference type="SAM" id="Phobius"/>
    </source>
</evidence>
<keyword evidence="1" id="KW-1133">Transmembrane helix</keyword>
<dbReference type="Proteomes" id="UP001273166">
    <property type="component" value="Unassembled WGS sequence"/>
</dbReference>